<accession>A0A7R9HK97</accession>
<reference evidence="2" key="1">
    <citation type="submission" date="2020-11" db="EMBL/GenBank/DDBJ databases">
        <authorList>
            <person name="Tran Van P."/>
        </authorList>
    </citation>
    <scope>NUCLEOTIDE SEQUENCE</scope>
</reference>
<keyword evidence="1" id="KW-1133">Transmembrane helix</keyword>
<organism evidence="2">
    <name type="scientific">Timema monikensis</name>
    <dbReference type="NCBI Taxonomy" id="170555"/>
    <lineage>
        <taxon>Eukaryota</taxon>
        <taxon>Metazoa</taxon>
        <taxon>Ecdysozoa</taxon>
        <taxon>Arthropoda</taxon>
        <taxon>Hexapoda</taxon>
        <taxon>Insecta</taxon>
        <taxon>Pterygota</taxon>
        <taxon>Neoptera</taxon>
        <taxon>Polyneoptera</taxon>
        <taxon>Phasmatodea</taxon>
        <taxon>Timematodea</taxon>
        <taxon>Timematoidea</taxon>
        <taxon>Timematidae</taxon>
        <taxon>Timema</taxon>
    </lineage>
</organism>
<name>A0A7R9HK97_9NEOP</name>
<evidence type="ECO:0000256" key="1">
    <source>
        <dbReference type="SAM" id="Phobius"/>
    </source>
</evidence>
<protein>
    <submittedName>
        <fullName evidence="2">Uncharacterized protein</fullName>
    </submittedName>
</protein>
<gene>
    <name evidence="2" type="ORF">TMSB3V08_LOCUS2431</name>
</gene>
<keyword evidence="1" id="KW-0812">Transmembrane</keyword>
<dbReference type="EMBL" id="OB792979">
    <property type="protein sequence ID" value="CAD7425523.1"/>
    <property type="molecule type" value="Genomic_DNA"/>
</dbReference>
<evidence type="ECO:0000313" key="2">
    <source>
        <dbReference type="EMBL" id="CAD7425523.1"/>
    </source>
</evidence>
<feature type="transmembrane region" description="Helical" evidence="1">
    <location>
        <begin position="37"/>
        <end position="57"/>
    </location>
</feature>
<proteinExistence type="predicted"/>
<keyword evidence="1" id="KW-0472">Membrane</keyword>
<sequence>MELLSGRRTDVGMWRGAENLTTQVERGSRGWTPHCRALVLLIFAMVVVNMFLFWTGFIPTSSSVMTPGKFRGKHGSTVRCARCHLSARHSTRTVCSPPLNFQKRIAVLHQYTRGLNVKIVYSDFKVMNRYGIKSRQDVLIVHPTEIRTSISPSSAVKLNTTSALDNYATEEGEGVESPVGRAEQQQVGDCEEGLERALVEFFNSF</sequence>
<dbReference type="AlphaFoldDB" id="A0A7R9HK97"/>